<evidence type="ECO:0000313" key="8">
    <source>
        <dbReference type="Proteomes" id="UP001597369"/>
    </source>
</evidence>
<dbReference type="InterPro" id="IPR010652">
    <property type="entry name" value="DUF1232"/>
</dbReference>
<keyword evidence="4 5" id="KW-0472">Membrane</keyword>
<evidence type="ECO:0000256" key="3">
    <source>
        <dbReference type="ARBA" id="ARBA00022989"/>
    </source>
</evidence>
<proteinExistence type="predicted"/>
<gene>
    <name evidence="7" type="ORF">ACFSKU_08380</name>
</gene>
<evidence type="ECO:0000256" key="4">
    <source>
        <dbReference type="ARBA" id="ARBA00023136"/>
    </source>
</evidence>
<evidence type="ECO:0000256" key="1">
    <source>
        <dbReference type="ARBA" id="ARBA00004127"/>
    </source>
</evidence>
<sequence>MMLTDLIQKGLVYSQNPLFKKLMGKAGGVMTKPVKLGILLSTAYGKLVDVEKQQSGFQQLKGVMQAFVRMVKAYANGSYRNISKKSMIITVAVLLYLITPFDIIPDFIPAIGLMDDLSIMAWFVSSFEKEIIKFQEWEAEQSFEPTLGSL</sequence>
<dbReference type="EMBL" id="JBHUHV010000024">
    <property type="protein sequence ID" value="MFD2066899.1"/>
    <property type="molecule type" value="Genomic_DNA"/>
</dbReference>
<accession>A0ABW4WWX5</accession>
<feature type="domain" description="DUF1232" evidence="6">
    <location>
        <begin position="88"/>
        <end position="122"/>
    </location>
</feature>
<comment type="subcellular location">
    <subcellularLocation>
        <location evidence="1">Endomembrane system</location>
        <topology evidence="1">Multi-pass membrane protein</topology>
    </subcellularLocation>
</comment>
<evidence type="ECO:0000256" key="2">
    <source>
        <dbReference type="ARBA" id="ARBA00022692"/>
    </source>
</evidence>
<evidence type="ECO:0000256" key="5">
    <source>
        <dbReference type="SAM" id="Phobius"/>
    </source>
</evidence>
<name>A0ABW4WWX5_9BACT</name>
<evidence type="ECO:0000313" key="7">
    <source>
        <dbReference type="EMBL" id="MFD2066899.1"/>
    </source>
</evidence>
<dbReference type="Proteomes" id="UP001597369">
    <property type="component" value="Unassembled WGS sequence"/>
</dbReference>
<keyword evidence="8" id="KW-1185">Reference proteome</keyword>
<organism evidence="7 8">
    <name type="scientific">Pontibacter silvestris</name>
    <dbReference type="NCBI Taxonomy" id="2305183"/>
    <lineage>
        <taxon>Bacteria</taxon>
        <taxon>Pseudomonadati</taxon>
        <taxon>Bacteroidota</taxon>
        <taxon>Cytophagia</taxon>
        <taxon>Cytophagales</taxon>
        <taxon>Hymenobacteraceae</taxon>
        <taxon>Pontibacter</taxon>
    </lineage>
</organism>
<dbReference type="RefSeq" id="WP_229961554.1">
    <property type="nucleotide sequence ID" value="NZ_JAJJWI010000013.1"/>
</dbReference>
<comment type="caution">
    <text evidence="7">The sequence shown here is derived from an EMBL/GenBank/DDBJ whole genome shotgun (WGS) entry which is preliminary data.</text>
</comment>
<feature type="transmembrane region" description="Helical" evidence="5">
    <location>
        <begin position="87"/>
        <end position="108"/>
    </location>
</feature>
<keyword evidence="3 5" id="KW-1133">Transmembrane helix</keyword>
<reference evidence="8" key="1">
    <citation type="journal article" date="2019" name="Int. J. Syst. Evol. Microbiol.">
        <title>The Global Catalogue of Microorganisms (GCM) 10K type strain sequencing project: providing services to taxonomists for standard genome sequencing and annotation.</title>
        <authorList>
            <consortium name="The Broad Institute Genomics Platform"/>
            <consortium name="The Broad Institute Genome Sequencing Center for Infectious Disease"/>
            <person name="Wu L."/>
            <person name="Ma J."/>
        </authorList>
    </citation>
    <scope>NUCLEOTIDE SEQUENCE [LARGE SCALE GENOMIC DNA]</scope>
    <source>
        <strain evidence="8">JCM 16545</strain>
    </source>
</reference>
<keyword evidence="2 5" id="KW-0812">Transmembrane</keyword>
<protein>
    <submittedName>
        <fullName evidence="7">YkvA family protein</fullName>
    </submittedName>
</protein>
<evidence type="ECO:0000259" key="6">
    <source>
        <dbReference type="Pfam" id="PF06803"/>
    </source>
</evidence>
<dbReference type="Pfam" id="PF06803">
    <property type="entry name" value="DUF1232"/>
    <property type="match status" value="1"/>
</dbReference>